<dbReference type="Proteomes" id="UP000257127">
    <property type="component" value="Unassembled WGS sequence"/>
</dbReference>
<keyword evidence="5" id="KW-1185">Reference proteome</keyword>
<evidence type="ECO:0000313" key="4">
    <source>
        <dbReference type="EMBL" id="RFC53386.1"/>
    </source>
</evidence>
<evidence type="ECO:0000256" key="2">
    <source>
        <dbReference type="SAM" id="SignalP"/>
    </source>
</evidence>
<dbReference type="InterPro" id="IPR013783">
    <property type="entry name" value="Ig-like_fold"/>
</dbReference>
<dbReference type="Gene3D" id="2.60.40.10">
    <property type="entry name" value="Immunoglobulins"/>
    <property type="match status" value="5"/>
</dbReference>
<dbReference type="PROSITE" id="PS50853">
    <property type="entry name" value="FN3"/>
    <property type="match status" value="4"/>
</dbReference>
<feature type="domain" description="Fibronectin type-III" evidence="3">
    <location>
        <begin position="443"/>
        <end position="536"/>
    </location>
</feature>
<dbReference type="Gene3D" id="2.60.120.260">
    <property type="entry name" value="Galactose-binding domain-like"/>
    <property type="match status" value="3"/>
</dbReference>
<sequence length="1800" mass="189272">MKKKFKSLVPYGIAMLFAATFSTSSYGQFGCGNGVVITDGYTQAGITTPGNGGVEDWNTDPTGTSVSSSYWQDDVYLFEYTAGTTIESISMEINSYNSWTGIGIFDDCSGTTFSNELDASASTVTGTQNVSAVISAGNTVYIAVGQYGAPNDLDFDVVDFSVTSITCPDPTSVVSSNIVQTGFDIDWTENGTATLWNIEVGASGFTPGTGNEVFADNGNTTQTSNVTGLNAVTTYDVYVQADCGSGDVSNWVGPLTITTLCPATQSIPYLEEYSSYLPNCWSETNGILGSSSSYTATSSTWGNDGFLNNGSSGAARLNIYGTSTDEWLISPTFDLGTSSNYELKFDVGLTDFSGSGTDNMGADDTLAVVISTDNGATWSKANILKLYEQGTEPSNSGETVIIDLSTYSGLVKFGFYGSSSVSNTDYNVYIDDFEVRTPPSCPEPTALTSSNVTDTSVDIDWTENGTASLWNIEVGASGFTPGTGNEVFADNGNTTQTSNVTGLNAVTAYDVYVQADCGSGDVSNWVGPLTITTLCPATQSIPYLEEYSSYLPNCWSETNGILGSSSSYTATSSTWGNDGFLNNGSSGAARLNIYGTSTDEWLISPTFDLGTSSNYELKFDVGLTDFSGSGTDNMGADDTLAVVISTDNGATWSKANILKLYEQGTEPSNSGETVIIDLSTYSGLVKFGFYGSSSVSNTDYNVYIDDFEVRTQPSCPAPLNLALTDISSTTAEFSWTTGGAAQSEIVVVPAGDPLPTGGPTSTVPSSPSTVTGLTANTNYDVYVRDVCSMASPLIISAVYDLPLSGGTPKGIELFVGTDIADLSEYGVSSANNGGGTSGGAEFTFPAVSVTAGTYIYVSSESTNFQTYFGFAPDYTDGSMSVNGDDAIELFHNGTVIDVFGDVDTDGSGQAWEYTDGWALRNSNTVVNNGTFNDANWSFSGPNAVDGCSSNSSCSSSLAVGSFTATANVSPWEGPLAIYTGLCTPAPTSVDGIGITNVTMGTIDNTTGAETNNYGDYTAQSTSAAASSTLPIDITLETGYTYNLWAWVDWNGDLDFDDANEEYYLGESTSADPTTFNASIVIPLGATLGSYTIRIGGADSGLGSTSPSDPCYTGSYASFEDYTLIVTAPPSCLAPTQLGATNLTATSADLTWLENGTATAWNIEYDVTGYTQGNGNTQGASNNPYNLTGLAANTTYDFYVQADCGGGDESAWVGPFTFTTECDIYTPNYLSDFSTYLPDCWSEAGSGNTSTGPQTLGTSLWSQSGTSARINLYTDDREDWLLTPEFDLSAGGYEILLSTHAVDYGASIFTDMGSDDSVQVLISTDNGSTWSDIYSFNVNNQPTLTSSVVAIDLSSYTGSSNLFAIRGTDGVSNDLEDYYFYVDQFEIRTIPPCVDPTALSASNITGTSADLAWTENGTATDWNIEYGPTGFTPGSGTTISAVTSNPYTLTGLLSCSDYDFYVESDCGFGNTSAMVGPFAFSTANVAATGTDVQVACETFDWIDGNTYTSSNNTATHTIVGGSVSGCDSIVTLDLTINNATTGTDVQVACETFDWIDGNTYTSSNNTATHTIVGGAANGCDSIVTLDLTINNATTGTDVQVACETFDWIDGNTYTSSNNTATYTLVGGAANGCDSIVTLDLTINTVDASVTQTNGINLSANTSGATYQWIDCDNNNAPISGETSQDFTATVNGNYAVIVTENGCSDTSSCYLVDNVGLSDFDQELGISLYPNPTKGEVNILIENMEQASLEMEVVDATGRKLTTTTVYNKSVVVDLSKYERGVYIIRLTDGEHESIHRVVKN</sequence>
<dbReference type="Pfam" id="PF20009">
    <property type="entry name" value="GEVED"/>
    <property type="match status" value="1"/>
</dbReference>
<evidence type="ECO:0000256" key="1">
    <source>
        <dbReference type="ARBA" id="ARBA00022729"/>
    </source>
</evidence>
<reference evidence="4 5" key="1">
    <citation type="submission" date="2018-08" db="EMBL/GenBank/DDBJ databases">
        <title>The draft genome squence of Brumimicrobium sp. N62.</title>
        <authorList>
            <person name="Du Z.-J."/>
            <person name="Luo H.-R."/>
        </authorList>
    </citation>
    <scope>NUCLEOTIDE SEQUENCE [LARGE SCALE GENOMIC DNA]</scope>
    <source>
        <strain evidence="4 5">N62</strain>
    </source>
</reference>
<dbReference type="Pfam" id="PF18962">
    <property type="entry name" value="Por_Secre_tail"/>
    <property type="match status" value="1"/>
</dbReference>
<accession>A0A3E1EUY4</accession>
<evidence type="ECO:0000313" key="5">
    <source>
        <dbReference type="Proteomes" id="UP000257127"/>
    </source>
</evidence>
<dbReference type="InterPro" id="IPR036116">
    <property type="entry name" value="FN3_sf"/>
</dbReference>
<name>A0A3E1EUY4_9FLAO</name>
<feature type="signal peptide" evidence="2">
    <location>
        <begin position="1"/>
        <end position="27"/>
    </location>
</feature>
<feature type="chain" id="PRO_5017774888" evidence="2">
    <location>
        <begin position="28"/>
        <end position="1800"/>
    </location>
</feature>
<comment type="caution">
    <text evidence="4">The sequence shown here is derived from an EMBL/GenBank/DDBJ whole genome shotgun (WGS) entry which is preliminary data.</text>
</comment>
<dbReference type="InterPro" id="IPR003961">
    <property type="entry name" value="FN3_dom"/>
</dbReference>
<dbReference type="CDD" id="cd00063">
    <property type="entry name" value="FN3"/>
    <property type="match status" value="3"/>
</dbReference>
<feature type="domain" description="Fibronectin type-III" evidence="3">
    <location>
        <begin position="169"/>
        <end position="262"/>
    </location>
</feature>
<dbReference type="EMBL" id="QURB01000009">
    <property type="protein sequence ID" value="RFC53386.1"/>
    <property type="molecule type" value="Genomic_DNA"/>
</dbReference>
<organism evidence="4 5">
    <name type="scientific">Brumimicrobium aurantiacum</name>
    <dbReference type="NCBI Taxonomy" id="1737063"/>
    <lineage>
        <taxon>Bacteria</taxon>
        <taxon>Pseudomonadati</taxon>
        <taxon>Bacteroidota</taxon>
        <taxon>Flavobacteriia</taxon>
        <taxon>Flavobacteriales</taxon>
        <taxon>Crocinitomicaceae</taxon>
        <taxon>Brumimicrobium</taxon>
    </lineage>
</organism>
<dbReference type="InterPro" id="IPR026444">
    <property type="entry name" value="Secre_tail"/>
</dbReference>
<dbReference type="InterPro" id="IPR045474">
    <property type="entry name" value="GEVED"/>
</dbReference>
<feature type="domain" description="Fibronectin type-III" evidence="3">
    <location>
        <begin position="1394"/>
        <end position="1484"/>
    </location>
</feature>
<dbReference type="OrthoDB" id="975384at2"/>
<dbReference type="Pfam" id="PF00041">
    <property type="entry name" value="fn3"/>
    <property type="match status" value="2"/>
</dbReference>
<proteinExistence type="predicted"/>
<dbReference type="SUPFAM" id="SSF49265">
    <property type="entry name" value="Fibronectin type III"/>
    <property type="match status" value="4"/>
</dbReference>
<dbReference type="RefSeq" id="WP_116881778.1">
    <property type="nucleotide sequence ID" value="NZ_QURB01000009.1"/>
</dbReference>
<protein>
    <submittedName>
        <fullName evidence="4">T9SS C-terminal target domain-containing protein</fullName>
    </submittedName>
</protein>
<evidence type="ECO:0000259" key="3">
    <source>
        <dbReference type="PROSITE" id="PS50853"/>
    </source>
</evidence>
<keyword evidence="1 2" id="KW-0732">Signal</keyword>
<feature type="domain" description="Fibronectin type-III" evidence="3">
    <location>
        <begin position="1133"/>
        <end position="1222"/>
    </location>
</feature>
<dbReference type="NCBIfam" id="TIGR04183">
    <property type="entry name" value="Por_Secre_tail"/>
    <property type="match status" value="1"/>
</dbReference>
<gene>
    <name evidence="4" type="ORF">DXU93_13210</name>
</gene>
<dbReference type="SMART" id="SM00060">
    <property type="entry name" value="FN3"/>
    <property type="match status" value="5"/>
</dbReference>